<keyword evidence="2" id="KW-1185">Reference proteome</keyword>
<organism evidence="1 2">
    <name type="scientific">Spodoptera littoralis</name>
    <name type="common">Egyptian cotton leafworm</name>
    <dbReference type="NCBI Taxonomy" id="7109"/>
    <lineage>
        <taxon>Eukaryota</taxon>
        <taxon>Metazoa</taxon>
        <taxon>Ecdysozoa</taxon>
        <taxon>Arthropoda</taxon>
        <taxon>Hexapoda</taxon>
        <taxon>Insecta</taxon>
        <taxon>Pterygota</taxon>
        <taxon>Neoptera</taxon>
        <taxon>Endopterygota</taxon>
        <taxon>Lepidoptera</taxon>
        <taxon>Glossata</taxon>
        <taxon>Ditrysia</taxon>
        <taxon>Noctuoidea</taxon>
        <taxon>Noctuidae</taxon>
        <taxon>Amphipyrinae</taxon>
        <taxon>Spodoptera</taxon>
    </lineage>
</organism>
<accession>A0A9P0IB18</accession>
<sequence>MESWDAVVTSYPDNPEPIDYAKAIRTANIIVDEDLAPFETEWLTKTLLFKPIRLFETIKSNTKRNDEAWVKYIADSIKLLSKLIETHWDVLENYNQELVELCSLSYDTQTRKEAILCLLKVVKQPSVALTDEFVVNVINAFEKTKTCKGPLAELVGALCRYFPEIVRAEGRCILIWRTYLNMFKNPREILAAEIKPRIASGSILVKHTALKVLMQASAGQAGGEMVLSSGENLEYQLRSKRVDYDEAATEGLDKYIDVWRSILDNNTGPDLDKAVMIFQETVHYILQDLVTTVGDQEKAIFSKEDNDYKVLIKILANLETVIEENSCNLDQRQLSLNQPPYSCHRVSLKN</sequence>
<evidence type="ECO:0000313" key="2">
    <source>
        <dbReference type="Proteomes" id="UP001153321"/>
    </source>
</evidence>
<dbReference type="AlphaFoldDB" id="A0A9P0IB18"/>
<gene>
    <name evidence="1" type="ORF">SPLIT_LOCUS7370</name>
</gene>
<proteinExistence type="predicted"/>
<protein>
    <submittedName>
        <fullName evidence="1">Uncharacterized protein</fullName>
    </submittedName>
</protein>
<dbReference type="SUPFAM" id="SSF48371">
    <property type="entry name" value="ARM repeat"/>
    <property type="match status" value="1"/>
</dbReference>
<dbReference type="InterPro" id="IPR016024">
    <property type="entry name" value="ARM-type_fold"/>
</dbReference>
<dbReference type="Proteomes" id="UP001153321">
    <property type="component" value="Chromosome 25"/>
</dbReference>
<reference evidence="1" key="1">
    <citation type="submission" date="2022-02" db="EMBL/GenBank/DDBJ databases">
        <authorList>
            <person name="King R."/>
        </authorList>
    </citation>
    <scope>NUCLEOTIDE SEQUENCE</scope>
</reference>
<dbReference type="EMBL" id="LR824556">
    <property type="protein sequence ID" value="CAH1642014.1"/>
    <property type="molecule type" value="Genomic_DNA"/>
</dbReference>
<name>A0A9P0IB18_SPOLI</name>
<evidence type="ECO:0000313" key="1">
    <source>
        <dbReference type="EMBL" id="CAH1642014.1"/>
    </source>
</evidence>